<evidence type="ECO:0000256" key="2">
    <source>
        <dbReference type="ARBA" id="ARBA00006171"/>
    </source>
</evidence>
<dbReference type="InterPro" id="IPR036412">
    <property type="entry name" value="HAD-like_sf"/>
</dbReference>
<dbReference type="InterPro" id="IPR023214">
    <property type="entry name" value="HAD_sf"/>
</dbReference>
<protein>
    <submittedName>
        <fullName evidence="5">Haloacid dehalogenase superfamily, subfamily IA, variant 3 with third motif having DD or ED</fullName>
    </submittedName>
</protein>
<dbReference type="Gene3D" id="3.40.50.1000">
    <property type="entry name" value="HAD superfamily/HAD-like"/>
    <property type="match status" value="1"/>
</dbReference>
<evidence type="ECO:0000256" key="3">
    <source>
        <dbReference type="ARBA" id="ARBA00022723"/>
    </source>
</evidence>
<proteinExistence type="inferred from homology"/>
<dbReference type="Proteomes" id="UP000192783">
    <property type="component" value="Unassembled WGS sequence"/>
</dbReference>
<dbReference type="SFLD" id="SFLDG01129">
    <property type="entry name" value="C1.5:_HAD__Beta-PGM__Phosphata"/>
    <property type="match status" value="1"/>
</dbReference>
<dbReference type="PRINTS" id="PR00413">
    <property type="entry name" value="HADHALOGNASE"/>
</dbReference>
<dbReference type="InterPro" id="IPR023198">
    <property type="entry name" value="PGP-like_dom2"/>
</dbReference>
<sequence length="241" mass="26549">MPSPMHPLRAVIFDFDGVVVDSEPLHYKAFMQVLAPFGLTHDYAVYTERYIGFDDRDAFRAVFQDAGRPLSPELFERLLQEKQAAFKRLVSQDLQAFPGVHRLVRDLHREGLPLAIASGAVRDEIVLMLHTLGLKEYFPVLVTADDVAHSKPDPESYTLAVKRLRDRGDLPTTSSGPPNGCLVIEDTPTGIEAAKAAGLFVVGVAHSFSQDDLGQADQVVPAVSDLSVDLLRSFIEKARDP</sequence>
<name>A0A1W1X9N1_9BACT</name>
<dbReference type="SFLD" id="SFLDS00003">
    <property type="entry name" value="Haloacid_Dehalogenase"/>
    <property type="match status" value="1"/>
</dbReference>
<dbReference type="SUPFAM" id="SSF56784">
    <property type="entry name" value="HAD-like"/>
    <property type="match status" value="1"/>
</dbReference>
<dbReference type="SFLD" id="SFLDG01135">
    <property type="entry name" value="C1.5.6:_HAD__Beta-PGM__Phospha"/>
    <property type="match status" value="1"/>
</dbReference>
<comment type="similarity">
    <text evidence="2">Belongs to the HAD-like hydrolase superfamily. CbbY/CbbZ/Gph/YieH family.</text>
</comment>
<comment type="cofactor">
    <cofactor evidence="1">
        <name>Mg(2+)</name>
        <dbReference type="ChEBI" id="CHEBI:18420"/>
    </cofactor>
</comment>
<dbReference type="STRING" id="1121390.SAMN02746041_00939"/>
<dbReference type="InterPro" id="IPR006439">
    <property type="entry name" value="HAD-SF_hydro_IA"/>
</dbReference>
<accession>A0A1W1X9N1</accession>
<dbReference type="InterPro" id="IPR051600">
    <property type="entry name" value="Beta-PGM-like"/>
</dbReference>
<dbReference type="NCBIfam" id="TIGR01509">
    <property type="entry name" value="HAD-SF-IA-v3"/>
    <property type="match status" value="1"/>
</dbReference>
<keyword evidence="6" id="KW-1185">Reference proteome</keyword>
<evidence type="ECO:0000313" key="5">
    <source>
        <dbReference type="EMBL" id="SMC20520.1"/>
    </source>
</evidence>
<dbReference type="RefSeq" id="WP_170920347.1">
    <property type="nucleotide sequence ID" value="NZ_FWXF01000003.1"/>
</dbReference>
<evidence type="ECO:0000256" key="1">
    <source>
        <dbReference type="ARBA" id="ARBA00001946"/>
    </source>
</evidence>
<dbReference type="GO" id="GO:0003824">
    <property type="term" value="F:catalytic activity"/>
    <property type="evidence" value="ECO:0007669"/>
    <property type="project" value="UniProtKB-ARBA"/>
</dbReference>
<keyword evidence="3" id="KW-0479">Metal-binding</keyword>
<dbReference type="AlphaFoldDB" id="A0A1W1X9N1"/>
<keyword evidence="4" id="KW-0460">Magnesium</keyword>
<dbReference type="PANTHER" id="PTHR46193:SF21">
    <property type="entry name" value="SLL1138 PROTEIN"/>
    <property type="match status" value="1"/>
</dbReference>
<dbReference type="EMBL" id="FWXF01000003">
    <property type="protein sequence ID" value="SMC20520.1"/>
    <property type="molecule type" value="Genomic_DNA"/>
</dbReference>
<dbReference type="InterPro" id="IPR041492">
    <property type="entry name" value="HAD_2"/>
</dbReference>
<gene>
    <name evidence="5" type="ORF">SAMN02746041_00939</name>
</gene>
<dbReference type="PANTHER" id="PTHR46193">
    <property type="entry name" value="6-PHOSPHOGLUCONATE PHOSPHATASE"/>
    <property type="match status" value="1"/>
</dbReference>
<dbReference type="GO" id="GO:0046872">
    <property type="term" value="F:metal ion binding"/>
    <property type="evidence" value="ECO:0007669"/>
    <property type="project" value="UniProtKB-KW"/>
</dbReference>
<evidence type="ECO:0000313" key="6">
    <source>
        <dbReference type="Proteomes" id="UP000192783"/>
    </source>
</evidence>
<reference evidence="5 6" key="1">
    <citation type="submission" date="2017-04" db="EMBL/GenBank/DDBJ databases">
        <authorList>
            <person name="Afonso C.L."/>
            <person name="Miller P.J."/>
            <person name="Scott M.A."/>
            <person name="Spackman E."/>
            <person name="Goraichik I."/>
            <person name="Dimitrov K.M."/>
            <person name="Suarez D.L."/>
            <person name="Swayne D.E."/>
        </authorList>
    </citation>
    <scope>NUCLEOTIDE SEQUENCE [LARGE SCALE GENOMIC DNA]</scope>
    <source>
        <strain evidence="5 6">DSM 13146</strain>
    </source>
</reference>
<dbReference type="Gene3D" id="1.10.150.240">
    <property type="entry name" value="Putative phosphatase, domain 2"/>
    <property type="match status" value="1"/>
</dbReference>
<evidence type="ECO:0000256" key="4">
    <source>
        <dbReference type="ARBA" id="ARBA00022842"/>
    </source>
</evidence>
<dbReference type="Pfam" id="PF13419">
    <property type="entry name" value="HAD_2"/>
    <property type="match status" value="1"/>
</dbReference>
<organism evidence="5 6">
    <name type="scientific">Desulfacinum hydrothermale DSM 13146</name>
    <dbReference type="NCBI Taxonomy" id="1121390"/>
    <lineage>
        <taxon>Bacteria</taxon>
        <taxon>Pseudomonadati</taxon>
        <taxon>Thermodesulfobacteriota</taxon>
        <taxon>Syntrophobacteria</taxon>
        <taxon>Syntrophobacterales</taxon>
        <taxon>Syntrophobacteraceae</taxon>
        <taxon>Desulfacinum</taxon>
    </lineage>
</organism>